<dbReference type="InterPro" id="IPR036264">
    <property type="entry name" value="Bact_exopeptidase_dim_dom"/>
</dbReference>
<protein>
    <submittedName>
        <fullName evidence="4">Acetylornithine deacetylase</fullName>
        <ecNumber evidence="4">3.5.1.16</ecNumber>
    </submittedName>
</protein>
<dbReference type="InterPro" id="IPR011650">
    <property type="entry name" value="Peptidase_M20_dimer"/>
</dbReference>
<dbReference type="AlphaFoldDB" id="A0A6J4MDI3"/>
<dbReference type="EC" id="3.5.1.16" evidence="4"/>
<proteinExistence type="predicted"/>
<dbReference type="GO" id="GO:0046872">
    <property type="term" value="F:metal ion binding"/>
    <property type="evidence" value="ECO:0007669"/>
    <property type="project" value="UniProtKB-KW"/>
</dbReference>
<keyword evidence="2 4" id="KW-0378">Hydrolase</keyword>
<dbReference type="InterPro" id="IPR050072">
    <property type="entry name" value="Peptidase_M20A"/>
</dbReference>
<keyword evidence="1" id="KW-0479">Metal-binding</keyword>
<organism evidence="4">
    <name type="scientific">uncultured Gemmatimonadota bacterium</name>
    <dbReference type="NCBI Taxonomy" id="203437"/>
    <lineage>
        <taxon>Bacteria</taxon>
        <taxon>Pseudomonadati</taxon>
        <taxon>Gemmatimonadota</taxon>
        <taxon>environmental samples</taxon>
    </lineage>
</organism>
<name>A0A6J4MDI3_9BACT</name>
<dbReference type="EMBL" id="CADCTW010000187">
    <property type="protein sequence ID" value="CAA9355717.1"/>
    <property type="molecule type" value="Genomic_DNA"/>
</dbReference>
<evidence type="ECO:0000256" key="1">
    <source>
        <dbReference type="ARBA" id="ARBA00022723"/>
    </source>
</evidence>
<reference evidence="4" key="1">
    <citation type="submission" date="2020-02" db="EMBL/GenBank/DDBJ databases">
        <authorList>
            <person name="Meier V. D."/>
        </authorList>
    </citation>
    <scope>NUCLEOTIDE SEQUENCE</scope>
    <source>
        <strain evidence="4">AVDCRST_MAG68</strain>
    </source>
</reference>
<dbReference type="InterPro" id="IPR002933">
    <property type="entry name" value="Peptidase_M20"/>
</dbReference>
<evidence type="ECO:0000313" key="4">
    <source>
        <dbReference type="EMBL" id="CAA9355717.1"/>
    </source>
</evidence>
<dbReference type="Pfam" id="PF01546">
    <property type="entry name" value="Peptidase_M20"/>
    <property type="match status" value="1"/>
</dbReference>
<dbReference type="PANTHER" id="PTHR43808">
    <property type="entry name" value="ACETYLORNITHINE DEACETYLASE"/>
    <property type="match status" value="1"/>
</dbReference>
<dbReference type="SUPFAM" id="SSF53187">
    <property type="entry name" value="Zn-dependent exopeptidases"/>
    <property type="match status" value="1"/>
</dbReference>
<sequence>MRIPAPPFGEGERGARVLERFREVGYEDASVDEVGNVIAALPGLPGAAPVVVAAHLDTVFAAGTDVEPRHEGGRIYAPGITDNSRGLAGMLAVARVARAGGVRTRRPVLFVATVGEEGTGDLRGVKHLFREGSPLRTAAAFIALDGSGVRRIVHRAIGSRRLRVTVEGPGGHSWADRGAPNPVVALASATAEISTLALPHPERSSLTVARIGGGTSINAIPDAAWLEIDMRSEVPGVLPELEASVRGIASRVVREEGNGRRPGTQPLRCDVAIIGDRPSGETPARAELVRISTQVTASMGARPELVSSSTDANVPMALGIPSIAIGVGGDSGGIHTTDEWYANDQGALGVERALVIIMEAAGVL</sequence>
<dbReference type="Gene3D" id="3.40.630.10">
    <property type="entry name" value="Zn peptidases"/>
    <property type="match status" value="1"/>
</dbReference>
<evidence type="ECO:0000256" key="2">
    <source>
        <dbReference type="ARBA" id="ARBA00022801"/>
    </source>
</evidence>
<dbReference type="Gene3D" id="3.30.70.360">
    <property type="match status" value="1"/>
</dbReference>
<accession>A0A6J4MDI3</accession>
<dbReference type="PANTHER" id="PTHR43808:SF17">
    <property type="entry name" value="PEPTIDASE M20"/>
    <property type="match status" value="1"/>
</dbReference>
<feature type="domain" description="Peptidase M20 dimerisation" evidence="3">
    <location>
        <begin position="158"/>
        <end position="251"/>
    </location>
</feature>
<dbReference type="SUPFAM" id="SSF55031">
    <property type="entry name" value="Bacterial exopeptidase dimerisation domain"/>
    <property type="match status" value="1"/>
</dbReference>
<gene>
    <name evidence="4" type="ORF">AVDCRST_MAG68-4411</name>
</gene>
<dbReference type="Pfam" id="PF07687">
    <property type="entry name" value="M20_dimer"/>
    <property type="match status" value="1"/>
</dbReference>
<evidence type="ECO:0000259" key="3">
    <source>
        <dbReference type="Pfam" id="PF07687"/>
    </source>
</evidence>
<dbReference type="GO" id="GO:0008777">
    <property type="term" value="F:acetylornithine deacetylase activity"/>
    <property type="evidence" value="ECO:0007669"/>
    <property type="project" value="UniProtKB-EC"/>
</dbReference>